<dbReference type="SMART" id="SM00347">
    <property type="entry name" value="HTH_MARR"/>
    <property type="match status" value="1"/>
</dbReference>
<dbReference type="InterPro" id="IPR039422">
    <property type="entry name" value="MarR/SlyA-like"/>
</dbReference>
<dbReference type="Proteomes" id="UP001589896">
    <property type="component" value="Unassembled WGS sequence"/>
</dbReference>
<evidence type="ECO:0000256" key="1">
    <source>
        <dbReference type="SAM" id="MobiDB-lite"/>
    </source>
</evidence>
<dbReference type="InterPro" id="IPR036388">
    <property type="entry name" value="WH-like_DNA-bd_sf"/>
</dbReference>
<keyword evidence="4" id="KW-1185">Reference proteome</keyword>
<comment type="caution">
    <text evidence="3">The sequence shown here is derived from an EMBL/GenBank/DDBJ whole genome shotgun (WGS) entry which is preliminary data.</text>
</comment>
<dbReference type="RefSeq" id="WP_386675383.1">
    <property type="nucleotide sequence ID" value="NZ_JBHLTG010000009.1"/>
</dbReference>
<reference evidence="3 4" key="1">
    <citation type="submission" date="2024-09" db="EMBL/GenBank/DDBJ databases">
        <authorList>
            <person name="Sun Q."/>
            <person name="Mori K."/>
        </authorList>
    </citation>
    <scope>NUCLEOTIDE SEQUENCE [LARGE SCALE GENOMIC DNA]</scope>
    <source>
        <strain evidence="3 4">KCTC 23076</strain>
    </source>
</reference>
<dbReference type="PRINTS" id="PR00598">
    <property type="entry name" value="HTHMARR"/>
</dbReference>
<dbReference type="EMBL" id="JBHLTG010000009">
    <property type="protein sequence ID" value="MFC0681897.1"/>
    <property type="molecule type" value="Genomic_DNA"/>
</dbReference>
<dbReference type="SUPFAM" id="SSF46785">
    <property type="entry name" value="Winged helix' DNA-binding domain"/>
    <property type="match status" value="1"/>
</dbReference>
<gene>
    <name evidence="3" type="ORF">ACFFGH_29030</name>
</gene>
<dbReference type="PROSITE" id="PS50995">
    <property type="entry name" value="HTH_MARR_2"/>
    <property type="match status" value="1"/>
</dbReference>
<name>A0ABV6RZK3_9GAMM</name>
<accession>A0ABV6RZK3</accession>
<dbReference type="InterPro" id="IPR000835">
    <property type="entry name" value="HTH_MarR-typ"/>
</dbReference>
<evidence type="ECO:0000259" key="2">
    <source>
        <dbReference type="PROSITE" id="PS50995"/>
    </source>
</evidence>
<dbReference type="Pfam" id="PF12802">
    <property type="entry name" value="MarR_2"/>
    <property type="match status" value="1"/>
</dbReference>
<feature type="domain" description="HTH marR-type" evidence="2">
    <location>
        <begin position="28"/>
        <end position="164"/>
    </location>
</feature>
<organism evidence="3 4">
    <name type="scientific">Lysobacter korlensis</name>
    <dbReference type="NCBI Taxonomy" id="553636"/>
    <lineage>
        <taxon>Bacteria</taxon>
        <taxon>Pseudomonadati</taxon>
        <taxon>Pseudomonadota</taxon>
        <taxon>Gammaproteobacteria</taxon>
        <taxon>Lysobacterales</taxon>
        <taxon>Lysobacteraceae</taxon>
        <taxon>Lysobacter</taxon>
    </lineage>
</organism>
<evidence type="ECO:0000313" key="3">
    <source>
        <dbReference type="EMBL" id="MFC0681897.1"/>
    </source>
</evidence>
<dbReference type="Gene3D" id="1.10.10.10">
    <property type="entry name" value="Winged helix-like DNA-binding domain superfamily/Winged helix DNA-binding domain"/>
    <property type="match status" value="1"/>
</dbReference>
<dbReference type="InterPro" id="IPR036390">
    <property type="entry name" value="WH_DNA-bd_sf"/>
</dbReference>
<dbReference type="PANTHER" id="PTHR33164:SF104">
    <property type="entry name" value="TRANSCRIPTIONAL REGULATORY PROTEIN"/>
    <property type="match status" value="1"/>
</dbReference>
<feature type="region of interest" description="Disordered" evidence="1">
    <location>
        <begin position="1"/>
        <end position="22"/>
    </location>
</feature>
<dbReference type="PANTHER" id="PTHR33164">
    <property type="entry name" value="TRANSCRIPTIONAL REGULATOR, MARR FAMILY"/>
    <property type="match status" value="1"/>
</dbReference>
<sequence length="180" mass="19307">MLDSMPGSGAGGSSTSEDLPEGTQVPFRSELLASLAEFVHQWNHPDFSADNVARVDARVGVPGSRLLMILASGEALRPSDLAAELLTGASNVSKLLAHLEGLGFVERRPDAGDARVVRVHLTESGRAVAEASIAAADRTIEHMTRDWTEEEIRTYASQTRRLAAAGRDYVRQLRSEAGEA</sequence>
<protein>
    <submittedName>
        <fullName evidence="3">MarR family winged helix-turn-helix transcriptional regulator</fullName>
    </submittedName>
</protein>
<proteinExistence type="predicted"/>
<evidence type="ECO:0000313" key="4">
    <source>
        <dbReference type="Proteomes" id="UP001589896"/>
    </source>
</evidence>